<dbReference type="PROSITE" id="PS00463">
    <property type="entry name" value="ZN2_CY6_FUNGAL_1"/>
    <property type="match status" value="1"/>
</dbReference>
<dbReference type="InterPro" id="IPR007219">
    <property type="entry name" value="XnlR_reg_dom"/>
</dbReference>
<evidence type="ECO:0000259" key="5">
    <source>
        <dbReference type="PROSITE" id="PS50048"/>
    </source>
</evidence>
<name>A0A2S5BB54_9BASI</name>
<dbReference type="STRING" id="741276.A0A2S5BB54"/>
<dbReference type="GO" id="GO:0008270">
    <property type="term" value="F:zinc ion binding"/>
    <property type="evidence" value="ECO:0007669"/>
    <property type="project" value="InterPro"/>
</dbReference>
<dbReference type="Gene3D" id="4.10.240.10">
    <property type="entry name" value="Zn(2)-C6 fungal-type DNA-binding domain"/>
    <property type="match status" value="1"/>
</dbReference>
<feature type="region of interest" description="Disordered" evidence="4">
    <location>
        <begin position="258"/>
        <end position="285"/>
    </location>
</feature>
<proteinExistence type="predicted"/>
<dbReference type="SMART" id="SM00906">
    <property type="entry name" value="Fungal_trans"/>
    <property type="match status" value="1"/>
</dbReference>
<dbReference type="EMBL" id="PJQD01000029">
    <property type="protein sequence ID" value="POY73993.1"/>
    <property type="molecule type" value="Genomic_DNA"/>
</dbReference>
<evidence type="ECO:0000256" key="3">
    <source>
        <dbReference type="ARBA" id="ARBA00023242"/>
    </source>
</evidence>
<dbReference type="OrthoDB" id="1747771at2759"/>
<keyword evidence="2" id="KW-0479">Metal-binding</keyword>
<dbReference type="AlphaFoldDB" id="A0A2S5BB54"/>
<evidence type="ECO:0000313" key="7">
    <source>
        <dbReference type="Proteomes" id="UP000237144"/>
    </source>
</evidence>
<dbReference type="Proteomes" id="UP000237144">
    <property type="component" value="Unassembled WGS sequence"/>
</dbReference>
<feature type="region of interest" description="Disordered" evidence="4">
    <location>
        <begin position="155"/>
        <end position="190"/>
    </location>
</feature>
<evidence type="ECO:0000256" key="4">
    <source>
        <dbReference type="SAM" id="MobiDB-lite"/>
    </source>
</evidence>
<dbReference type="PROSITE" id="PS50048">
    <property type="entry name" value="ZN2_CY6_FUNGAL_2"/>
    <property type="match status" value="1"/>
</dbReference>
<evidence type="ECO:0000256" key="2">
    <source>
        <dbReference type="ARBA" id="ARBA00022723"/>
    </source>
</evidence>
<dbReference type="SMART" id="SM00066">
    <property type="entry name" value="GAL4"/>
    <property type="match status" value="1"/>
</dbReference>
<keyword evidence="7" id="KW-1185">Reference proteome</keyword>
<dbReference type="InterPro" id="IPR050613">
    <property type="entry name" value="Sec_Metabolite_Reg"/>
</dbReference>
<dbReference type="CDD" id="cd12148">
    <property type="entry name" value="fungal_TF_MHR"/>
    <property type="match status" value="1"/>
</dbReference>
<comment type="caution">
    <text evidence="6">The sequence shown here is derived from an EMBL/GenBank/DDBJ whole genome shotgun (WGS) entry which is preliminary data.</text>
</comment>
<dbReference type="PANTHER" id="PTHR31001:SF89">
    <property type="entry name" value="ZN(2)-C6 FUNGAL-TYPE DOMAIN-CONTAINING PROTEIN"/>
    <property type="match status" value="1"/>
</dbReference>
<protein>
    <recommendedName>
        <fullName evidence="5">Zn(2)-C6 fungal-type domain-containing protein</fullName>
    </recommendedName>
</protein>
<dbReference type="InterPro" id="IPR001138">
    <property type="entry name" value="Zn2Cys6_DnaBD"/>
</dbReference>
<keyword evidence="3" id="KW-0539">Nucleus</keyword>
<dbReference type="InterPro" id="IPR036864">
    <property type="entry name" value="Zn2-C6_fun-type_DNA-bd_sf"/>
</dbReference>
<accession>A0A2S5BB54</accession>
<dbReference type="GO" id="GO:0005634">
    <property type="term" value="C:nucleus"/>
    <property type="evidence" value="ECO:0007669"/>
    <property type="project" value="UniProtKB-SubCell"/>
</dbReference>
<evidence type="ECO:0000256" key="1">
    <source>
        <dbReference type="ARBA" id="ARBA00004123"/>
    </source>
</evidence>
<evidence type="ECO:0000313" key="6">
    <source>
        <dbReference type="EMBL" id="POY73993.1"/>
    </source>
</evidence>
<sequence>MSDSWQPPSGGGDSQPLYYLNTDPVDPQWSARPASETTPSPLEAPPSQHSTPAYRFDGANAAETACNNDRGYAVFADGLAQSQQYSTHGAASAGYQDPHYTQPPHTTASRQYEYVHAAYQPQQVPLAFSDAHLPLPSATDGVQFTSRFELDMLDTPTESDGEAYRGGPARNTARSPSSKPRAAPTRKRHIASCTPCRQKKTRCSRSRPCTACLDRGDPAGCIWEGDAMPLYIASQEDEVVQLQAQVKQLEGLIASLPRQTASSGSGVNSLSSAPSTSQRRMSSQQALDYVLGPDTAQHPKHDLISQDLCGALLVLALSGTVAPPHAGRESFLPSGQSGVDFLQEAKTRIAGSSSAASRLEDTPSPDAYGAVVGIPGVLVTAAAPVEATPTIRTILPLLPTEHELRTSFDFYRQHSYYICPTVNSDTVRTRWRILLYLLGSEQQDQQLGSEEAQFVAMALAVGAMGLASMTDEQARSHGFATERISLATRWNRAASMCLQLGKFVEKPSLDGVRAATVISAFHVFLSKGDTLPAGLALLSLAANAAIELGLTRDPKHLGAQECSFGQGEERRRIFWSLFTLSTVVSTVTGRIWPQFDLRFIDVALPEDFWDELVYLLIERCPNGLLTIASFSFRELEMAERAARARLRARQAGDFQETAMSAAILHYKLAILVKTATEQCFTAAGCQYETILSLDERLIALESRLPDVYVLSSDSRPSLATGELHGTTHQRAIILNLCIAAEMLRLHRPFLGACLSAERDFPFHGSIVLTPQYLAAALAAFDDRYQYSRAQCISYAMRILRILSRPYRAWIEFSSCRPTDSFSIADIMAAISLAVDLLADDPQDDAEKVVLVEVALQRMDSLATASPGGPAKTGTNGVLGAITLRALLEKKSMARQLKT</sequence>
<organism evidence="6 7">
    <name type="scientific">Rhodotorula taiwanensis</name>
    <dbReference type="NCBI Taxonomy" id="741276"/>
    <lineage>
        <taxon>Eukaryota</taxon>
        <taxon>Fungi</taxon>
        <taxon>Dikarya</taxon>
        <taxon>Basidiomycota</taxon>
        <taxon>Pucciniomycotina</taxon>
        <taxon>Microbotryomycetes</taxon>
        <taxon>Sporidiobolales</taxon>
        <taxon>Sporidiobolaceae</taxon>
        <taxon>Rhodotorula</taxon>
    </lineage>
</organism>
<gene>
    <name evidence="6" type="ORF">BMF94_2804</name>
</gene>
<feature type="region of interest" description="Disordered" evidence="4">
    <location>
        <begin position="1"/>
        <end position="54"/>
    </location>
</feature>
<feature type="compositionally biased region" description="Low complexity" evidence="4">
    <location>
        <begin position="261"/>
        <end position="275"/>
    </location>
</feature>
<dbReference type="GO" id="GO:0003677">
    <property type="term" value="F:DNA binding"/>
    <property type="evidence" value="ECO:0007669"/>
    <property type="project" value="InterPro"/>
</dbReference>
<comment type="subcellular location">
    <subcellularLocation>
        <location evidence="1">Nucleus</location>
    </subcellularLocation>
</comment>
<dbReference type="SUPFAM" id="SSF57701">
    <property type="entry name" value="Zn2/Cys6 DNA-binding domain"/>
    <property type="match status" value="1"/>
</dbReference>
<dbReference type="Pfam" id="PF00172">
    <property type="entry name" value="Zn_clus"/>
    <property type="match status" value="1"/>
</dbReference>
<dbReference type="GO" id="GO:0000981">
    <property type="term" value="F:DNA-binding transcription factor activity, RNA polymerase II-specific"/>
    <property type="evidence" value="ECO:0007669"/>
    <property type="project" value="InterPro"/>
</dbReference>
<dbReference type="GO" id="GO:0006351">
    <property type="term" value="P:DNA-templated transcription"/>
    <property type="evidence" value="ECO:0007669"/>
    <property type="project" value="InterPro"/>
</dbReference>
<feature type="domain" description="Zn(2)-C6 fungal-type" evidence="5">
    <location>
        <begin position="192"/>
        <end position="223"/>
    </location>
</feature>
<feature type="compositionally biased region" description="Polar residues" evidence="4">
    <location>
        <begin position="276"/>
        <end position="285"/>
    </location>
</feature>
<dbReference type="CDD" id="cd00067">
    <property type="entry name" value="GAL4"/>
    <property type="match status" value="1"/>
</dbReference>
<dbReference type="PANTHER" id="PTHR31001">
    <property type="entry name" value="UNCHARACTERIZED TRANSCRIPTIONAL REGULATORY PROTEIN"/>
    <property type="match status" value="1"/>
</dbReference>
<reference evidence="6 7" key="1">
    <citation type="journal article" date="2018" name="Front. Microbiol.">
        <title>Prospects for Fungal Bioremediation of Acidic Radioactive Waste Sites: Characterization and Genome Sequence of Rhodotorula taiwanensis MD1149.</title>
        <authorList>
            <person name="Tkavc R."/>
            <person name="Matrosova V.Y."/>
            <person name="Grichenko O.E."/>
            <person name="Gostincar C."/>
            <person name="Volpe R.P."/>
            <person name="Klimenkova P."/>
            <person name="Gaidamakova E.K."/>
            <person name="Zhou C.E."/>
            <person name="Stewart B.J."/>
            <person name="Lyman M.G."/>
            <person name="Malfatti S.A."/>
            <person name="Rubinfeld B."/>
            <person name="Courtot M."/>
            <person name="Singh J."/>
            <person name="Dalgard C.L."/>
            <person name="Hamilton T."/>
            <person name="Frey K.G."/>
            <person name="Gunde-Cimerman N."/>
            <person name="Dugan L."/>
            <person name="Daly M.J."/>
        </authorList>
    </citation>
    <scope>NUCLEOTIDE SEQUENCE [LARGE SCALE GENOMIC DNA]</scope>
    <source>
        <strain evidence="6 7">MD1149</strain>
    </source>
</reference>
<dbReference type="Pfam" id="PF04082">
    <property type="entry name" value="Fungal_trans"/>
    <property type="match status" value="1"/>
</dbReference>